<dbReference type="PROSITE" id="PS00198">
    <property type="entry name" value="4FE4S_FER_1"/>
    <property type="match status" value="1"/>
</dbReference>
<feature type="domain" description="4Fe-4S ferredoxin-type" evidence="4">
    <location>
        <begin position="196"/>
        <end position="217"/>
    </location>
</feature>
<evidence type="ECO:0000256" key="2">
    <source>
        <dbReference type="ARBA" id="ARBA00023004"/>
    </source>
</evidence>
<dbReference type="Pfam" id="PF13183">
    <property type="entry name" value="Fer4_8"/>
    <property type="match status" value="1"/>
</dbReference>
<protein>
    <submittedName>
        <fullName evidence="5">4Fe-4S ferredoxin</fullName>
    </submittedName>
</protein>
<dbReference type="GO" id="GO:0046872">
    <property type="term" value="F:metal ion binding"/>
    <property type="evidence" value="ECO:0007669"/>
    <property type="project" value="UniProtKB-KW"/>
</dbReference>
<dbReference type="GO" id="GO:0051536">
    <property type="term" value="F:iron-sulfur cluster binding"/>
    <property type="evidence" value="ECO:0007669"/>
    <property type="project" value="UniProtKB-KW"/>
</dbReference>
<dbReference type="OrthoDB" id="9773828at2"/>
<proteinExistence type="predicted"/>
<dbReference type="Gene3D" id="1.10.1060.10">
    <property type="entry name" value="Alpha-helical ferredoxin"/>
    <property type="match status" value="1"/>
</dbReference>
<dbReference type="AlphaFoldDB" id="A0A1B7XA18"/>
<evidence type="ECO:0000259" key="4">
    <source>
        <dbReference type="PROSITE" id="PS51379"/>
    </source>
</evidence>
<dbReference type="SUPFAM" id="SSF46548">
    <property type="entry name" value="alpha-helical ferredoxin"/>
    <property type="match status" value="1"/>
</dbReference>
<gene>
    <name evidence="5" type="ORF">SP90_13880</name>
</gene>
<feature type="domain" description="4Fe-4S ferredoxin-type" evidence="4">
    <location>
        <begin position="250"/>
        <end position="279"/>
    </location>
</feature>
<keyword evidence="2" id="KW-0408">Iron</keyword>
<evidence type="ECO:0000313" key="5">
    <source>
        <dbReference type="EMBL" id="OBQ46182.1"/>
    </source>
</evidence>
<dbReference type="RefSeq" id="WP_066857494.1">
    <property type="nucleotide sequence ID" value="NZ_JXMS01000029.1"/>
</dbReference>
<evidence type="ECO:0000313" key="6">
    <source>
        <dbReference type="Proteomes" id="UP000091979"/>
    </source>
</evidence>
<organism evidence="5 6">
    <name type="scientific">Halodesulfovibrio spirochaetisodalis</name>
    <dbReference type="NCBI Taxonomy" id="1560234"/>
    <lineage>
        <taxon>Bacteria</taxon>
        <taxon>Pseudomonadati</taxon>
        <taxon>Thermodesulfobacteriota</taxon>
        <taxon>Desulfovibrionia</taxon>
        <taxon>Desulfovibrionales</taxon>
        <taxon>Desulfovibrionaceae</taxon>
        <taxon>Halodesulfovibrio</taxon>
    </lineage>
</organism>
<dbReference type="EMBL" id="JXMS01000029">
    <property type="protein sequence ID" value="OBQ46182.1"/>
    <property type="molecule type" value="Genomic_DNA"/>
</dbReference>
<dbReference type="InterPro" id="IPR017900">
    <property type="entry name" value="4Fe4S_Fe_S_CS"/>
</dbReference>
<dbReference type="Proteomes" id="UP000091979">
    <property type="component" value="Unassembled WGS sequence"/>
</dbReference>
<sequence length="318" mass="36054">MQALAELKDQIRKALPELDVVIGWQQGYDALHTRPLFIRSEEDIDKLVVNEFCVVNPSSYLREMRGGKKVGLVLKGCDSRSVIQLIQEELLNKDDLTIFGFGCNGVLNHAKLQARFGDIGYIESAESDGNTVNLVVAGNKETAPFAELCAEKCLTCSYPNTLQCSHFAGEESDKKAEAAQDKALEEFEQLSMEERFAFWQDQMRRCIRCYACRNACPMCVCKDHCLANSRQPKWLSEDVDVQNNFMFQMIHVMHLTGRCVECGECERACPMDIPIMLLRRKMAGIVRDVFAYNAGTNAEDTSPLMRFEVEEPTIEERH</sequence>
<reference evidence="5 6" key="1">
    <citation type="submission" date="2015-01" db="EMBL/GenBank/DDBJ databases">
        <title>Desulfovibrio sp. JC271 draft genome sequence.</title>
        <authorList>
            <person name="Shivani Y."/>
            <person name="Subhash Y."/>
            <person name="Sasikala C."/>
            <person name="Ramana C.V."/>
        </authorList>
    </citation>
    <scope>NUCLEOTIDE SEQUENCE [LARGE SCALE GENOMIC DNA]</scope>
    <source>
        <strain evidence="5 6">JC271</strain>
    </source>
</reference>
<dbReference type="PATRIC" id="fig|1560234.3.peg.1889"/>
<dbReference type="InterPro" id="IPR009051">
    <property type="entry name" value="Helical_ferredxn"/>
</dbReference>
<dbReference type="PROSITE" id="PS51379">
    <property type="entry name" value="4FE4S_FER_2"/>
    <property type="match status" value="2"/>
</dbReference>
<accession>A0A1B7XA18</accession>
<dbReference type="InterPro" id="IPR017896">
    <property type="entry name" value="4Fe4S_Fe-S-bd"/>
</dbReference>
<keyword evidence="6" id="KW-1185">Reference proteome</keyword>
<evidence type="ECO:0000256" key="3">
    <source>
        <dbReference type="ARBA" id="ARBA00023014"/>
    </source>
</evidence>
<keyword evidence="1" id="KW-0479">Metal-binding</keyword>
<keyword evidence="3" id="KW-0411">Iron-sulfur</keyword>
<comment type="caution">
    <text evidence="5">The sequence shown here is derived from an EMBL/GenBank/DDBJ whole genome shotgun (WGS) entry which is preliminary data.</text>
</comment>
<dbReference type="STRING" id="1560234.SP90_13880"/>
<name>A0A1B7XA18_9BACT</name>
<evidence type="ECO:0000256" key="1">
    <source>
        <dbReference type="ARBA" id="ARBA00022723"/>
    </source>
</evidence>